<evidence type="ECO:0000256" key="1">
    <source>
        <dbReference type="ARBA" id="ARBA00023015"/>
    </source>
</evidence>
<dbReference type="PRINTS" id="PR00038">
    <property type="entry name" value="HTHLUXR"/>
</dbReference>
<dbReference type="Pfam" id="PF00196">
    <property type="entry name" value="GerE"/>
    <property type="match status" value="1"/>
</dbReference>
<dbReference type="PROSITE" id="PS50043">
    <property type="entry name" value="HTH_LUXR_2"/>
    <property type="match status" value="1"/>
</dbReference>
<dbReference type="InterPro" id="IPR041664">
    <property type="entry name" value="AAA_16"/>
</dbReference>
<evidence type="ECO:0000259" key="4">
    <source>
        <dbReference type="PROSITE" id="PS50043"/>
    </source>
</evidence>
<dbReference type="Proteomes" id="UP001589627">
    <property type="component" value="Unassembled WGS sequence"/>
</dbReference>
<evidence type="ECO:0000256" key="3">
    <source>
        <dbReference type="ARBA" id="ARBA00023163"/>
    </source>
</evidence>
<organism evidence="5 6">
    <name type="scientific">Actinoallomurus acaciae</name>
    <dbReference type="NCBI Taxonomy" id="502577"/>
    <lineage>
        <taxon>Bacteria</taxon>
        <taxon>Bacillati</taxon>
        <taxon>Actinomycetota</taxon>
        <taxon>Actinomycetes</taxon>
        <taxon>Streptosporangiales</taxon>
        <taxon>Thermomonosporaceae</taxon>
        <taxon>Actinoallomurus</taxon>
    </lineage>
</organism>
<dbReference type="Gene3D" id="3.40.50.300">
    <property type="entry name" value="P-loop containing nucleotide triphosphate hydrolases"/>
    <property type="match status" value="1"/>
</dbReference>
<keyword evidence="2" id="KW-0238">DNA-binding</keyword>
<dbReference type="CDD" id="cd02019">
    <property type="entry name" value="NK"/>
    <property type="match status" value="1"/>
</dbReference>
<dbReference type="PANTHER" id="PTHR44688:SF16">
    <property type="entry name" value="DNA-BINDING TRANSCRIPTIONAL ACTIVATOR DEVR_DOSR"/>
    <property type="match status" value="1"/>
</dbReference>
<reference evidence="5 6" key="1">
    <citation type="submission" date="2024-09" db="EMBL/GenBank/DDBJ databases">
        <authorList>
            <person name="Sun Q."/>
            <person name="Mori K."/>
        </authorList>
    </citation>
    <scope>NUCLEOTIDE SEQUENCE [LARGE SCALE GENOMIC DNA]</scope>
    <source>
        <strain evidence="5 6">TBRC 0563</strain>
    </source>
</reference>
<dbReference type="SUPFAM" id="SSF52540">
    <property type="entry name" value="P-loop containing nucleoside triphosphate hydrolases"/>
    <property type="match status" value="1"/>
</dbReference>
<keyword evidence="6" id="KW-1185">Reference proteome</keyword>
<evidence type="ECO:0000256" key="2">
    <source>
        <dbReference type="ARBA" id="ARBA00023125"/>
    </source>
</evidence>
<dbReference type="SMART" id="SM00421">
    <property type="entry name" value="HTH_LUXR"/>
    <property type="match status" value="1"/>
</dbReference>
<dbReference type="InterPro" id="IPR000792">
    <property type="entry name" value="Tscrpt_reg_LuxR_C"/>
</dbReference>
<evidence type="ECO:0000313" key="6">
    <source>
        <dbReference type="Proteomes" id="UP001589627"/>
    </source>
</evidence>
<dbReference type="Pfam" id="PF13191">
    <property type="entry name" value="AAA_16"/>
    <property type="match status" value="1"/>
</dbReference>
<dbReference type="EMBL" id="JBHLZP010000287">
    <property type="protein sequence ID" value="MFB9836549.1"/>
    <property type="molecule type" value="Genomic_DNA"/>
</dbReference>
<evidence type="ECO:0000313" key="5">
    <source>
        <dbReference type="EMBL" id="MFB9836549.1"/>
    </source>
</evidence>
<dbReference type="SUPFAM" id="SSF46894">
    <property type="entry name" value="C-terminal effector domain of the bipartite response regulators"/>
    <property type="match status" value="1"/>
</dbReference>
<dbReference type="CDD" id="cd06170">
    <property type="entry name" value="LuxR_C_like"/>
    <property type="match status" value="1"/>
</dbReference>
<dbReference type="PANTHER" id="PTHR44688">
    <property type="entry name" value="DNA-BINDING TRANSCRIPTIONAL ACTIVATOR DEVR_DOSR"/>
    <property type="match status" value="1"/>
</dbReference>
<protein>
    <submittedName>
        <fullName evidence="5">AAA family ATPase</fullName>
    </submittedName>
</protein>
<dbReference type="SUPFAM" id="SSF48452">
    <property type="entry name" value="TPR-like"/>
    <property type="match status" value="1"/>
</dbReference>
<gene>
    <name evidence="5" type="ORF">ACFFNX_30690</name>
</gene>
<accession>A0ABV5YND2</accession>
<name>A0ABV5YND2_9ACTN</name>
<comment type="caution">
    <text evidence="5">The sequence shown here is derived from an EMBL/GenBank/DDBJ whole genome shotgun (WGS) entry which is preliminary data.</text>
</comment>
<keyword evidence="1" id="KW-0805">Transcription regulation</keyword>
<sequence length="934" mass="100496">MEKLAERDEEEKILATVFSECTAGRGRVVAISGPIASGKTALLRSFAQDAADAGATVLEATASSFESHHPLGIIDQMLRGRRLSSPSAEREIRALLEGVCDSVARVDESRALRQISLPILNLLHSAFQHLTSSQTLVVCVDDAHFMDVESLQYLLALMRRMSNAPILFMFSYCRDLGRNSVQRIIQAEMLRMPNCCQMPLNPLSLTGVAAVLGDYMGLETAGRLASEYRCLSGGKPLLVHALAEDHTTAGGTHEAGTGPDEHGRPVAGPAFGRAVLSCLYRSDPVMLELAQVIAILGACGSLPVVARFCDTAPESVRQVVTSAGLGGLLDPGFLGQPSVRKAVIGSIPPGVWHAMHSRAARLLHDEGAPALAIAEHLMLVEEKFPWANRVLREAADQALVEGNREAAIGYLRKAYHTCADRREQAGISAKLTDVLWHHNPCAAKRYLPDLVAAIKNGYLAVQQSVQVVMNLLWHGEVAQATSILALLRDGSGGQVTKRTVSYVDKMCLWLPLAYPGIASGVGRVDTAPLNVMAPTSAPEHRAVAALGAVLGNGHEASAVHAAELALREARAGVASPASSMAALATLLYSDQLDKASVWCDSLLSGAGEKHGTVWKAMFISARAAVDYRLGDLANAEQQAQEALTLMSPESWGAALAVPLAFLVLAITAMGRYKDAESYLEFPVPDAAFETLGGLHYLNARGHFHLATGRYDAALQDFLACGHLMQVWDVDCPAAVPWRTDAAQAYLCKGLLPQARELIAEQMALLPPGRSRTHGMTYRVHAATLDLEERRPVLLEAADIFESRGDSLGLAYALTDLSHACKALGDRGQARARAHKARALAERCHAAPLQESLAAVFEDGPPAESMSERHWPAPQLSKAELRVAELAARGSTNEQIARKLFITVSTVEQHLTRVYRKLAIRRRTELPSRLGEAVQ</sequence>
<dbReference type="InterPro" id="IPR016032">
    <property type="entry name" value="Sig_transdc_resp-reg_C-effctor"/>
</dbReference>
<dbReference type="Gene3D" id="1.10.10.10">
    <property type="entry name" value="Winged helix-like DNA-binding domain superfamily/Winged helix DNA-binding domain"/>
    <property type="match status" value="1"/>
</dbReference>
<proteinExistence type="predicted"/>
<dbReference type="PROSITE" id="PS00622">
    <property type="entry name" value="HTH_LUXR_1"/>
    <property type="match status" value="1"/>
</dbReference>
<dbReference type="InterPro" id="IPR027417">
    <property type="entry name" value="P-loop_NTPase"/>
</dbReference>
<dbReference type="InterPro" id="IPR011990">
    <property type="entry name" value="TPR-like_helical_dom_sf"/>
</dbReference>
<keyword evidence="3" id="KW-0804">Transcription</keyword>
<feature type="domain" description="HTH luxR-type" evidence="4">
    <location>
        <begin position="868"/>
        <end position="934"/>
    </location>
</feature>
<dbReference type="RefSeq" id="WP_378209361.1">
    <property type="nucleotide sequence ID" value="NZ_JBHLZP010000287.1"/>
</dbReference>
<dbReference type="Gene3D" id="1.25.40.10">
    <property type="entry name" value="Tetratricopeptide repeat domain"/>
    <property type="match status" value="1"/>
</dbReference>
<dbReference type="InterPro" id="IPR036388">
    <property type="entry name" value="WH-like_DNA-bd_sf"/>
</dbReference>